<organism evidence="2 3">
    <name type="scientific">Bradyrhizobium sacchari</name>
    <dbReference type="NCBI Taxonomy" id="1399419"/>
    <lineage>
        <taxon>Bacteria</taxon>
        <taxon>Pseudomonadati</taxon>
        <taxon>Pseudomonadota</taxon>
        <taxon>Alphaproteobacteria</taxon>
        <taxon>Hyphomicrobiales</taxon>
        <taxon>Nitrobacteraceae</taxon>
        <taxon>Bradyrhizobium</taxon>
    </lineage>
</organism>
<evidence type="ECO:0000313" key="2">
    <source>
        <dbReference type="EMBL" id="TWB76098.1"/>
    </source>
</evidence>
<dbReference type="OrthoDB" id="7836191at2"/>
<dbReference type="STRING" id="1399419.A5906_26175"/>
<dbReference type="Proteomes" id="UP000315914">
    <property type="component" value="Unassembled WGS sequence"/>
</dbReference>
<feature type="domain" description="Bacterial HORMA" evidence="1">
    <location>
        <begin position="5"/>
        <end position="168"/>
    </location>
</feature>
<proteinExistence type="predicted"/>
<comment type="caution">
    <text evidence="2">The sequence shown here is derived from an EMBL/GenBank/DDBJ whole genome shotgun (WGS) entry which is preliminary data.</text>
</comment>
<sequence>MTAVAVSVYSYTHSVTYVAENILKSLKDIIRLSGLDPAAFVEDWDLYMRGVNGWLQSGDLQSVMLDIYNPKNGQLLFQWKIEISYSWTGGDGSFWTDTEALKYAIRKAGLAPSEAKYELWLQNKPGRHDIAGWGKGTVRSTEGMIRQSVGTTVEHSGLSGSTSYLRRA</sequence>
<accession>A0A560JYE3</accession>
<keyword evidence="3" id="KW-1185">Reference proteome</keyword>
<protein>
    <recommendedName>
        <fullName evidence="1">Bacterial HORMA domain-containing protein</fullName>
    </recommendedName>
</protein>
<name>A0A560JYE3_9BRAD</name>
<dbReference type="AlphaFoldDB" id="A0A560JYE3"/>
<dbReference type="InterPro" id="IPR040649">
    <property type="entry name" value="Bact_HORMA"/>
</dbReference>
<gene>
    <name evidence="2" type="ORF">FBZ95_104278</name>
</gene>
<dbReference type="EMBL" id="VITW01000004">
    <property type="protein sequence ID" value="TWB76098.1"/>
    <property type="molecule type" value="Genomic_DNA"/>
</dbReference>
<reference evidence="2 3" key="1">
    <citation type="submission" date="2019-06" db="EMBL/GenBank/DDBJ databases">
        <title>Genomic Encyclopedia of Type Strains, Phase IV (KMG-V): Genome sequencing to study the core and pangenomes of soil and plant-associated prokaryotes.</title>
        <authorList>
            <person name="Whitman W."/>
        </authorList>
    </citation>
    <scope>NUCLEOTIDE SEQUENCE [LARGE SCALE GENOMIC DNA]</scope>
    <source>
        <strain evidence="2 3">BR 10556</strain>
    </source>
</reference>
<dbReference type="Pfam" id="PF18173">
    <property type="entry name" value="bacHORMA_2"/>
    <property type="match status" value="1"/>
</dbReference>
<dbReference type="SUPFAM" id="SSF56019">
    <property type="entry name" value="The spindle assembly checkpoint protein mad2"/>
    <property type="match status" value="1"/>
</dbReference>
<dbReference type="InterPro" id="IPR036570">
    <property type="entry name" value="HORMA_dom_sf"/>
</dbReference>
<evidence type="ECO:0000259" key="1">
    <source>
        <dbReference type="Pfam" id="PF18173"/>
    </source>
</evidence>
<dbReference type="RefSeq" id="WP_080134655.1">
    <property type="nucleotide sequence ID" value="NZ_LWIG01000007.1"/>
</dbReference>
<evidence type="ECO:0000313" key="3">
    <source>
        <dbReference type="Proteomes" id="UP000315914"/>
    </source>
</evidence>